<proteinExistence type="predicted"/>
<gene>
    <name evidence="1" type="ORF">SAMN05216272_102660</name>
</gene>
<dbReference type="OrthoDB" id="2019315at2"/>
<name>A0A1G8EN30_9PSED</name>
<dbReference type="CDD" id="cd02440">
    <property type="entry name" value="AdoMet_MTases"/>
    <property type="match status" value="1"/>
</dbReference>
<dbReference type="SUPFAM" id="SSF53335">
    <property type="entry name" value="S-adenosyl-L-methionine-dependent methyltransferases"/>
    <property type="match status" value="1"/>
</dbReference>
<evidence type="ECO:0000313" key="2">
    <source>
        <dbReference type="Proteomes" id="UP000199636"/>
    </source>
</evidence>
<organism evidence="1 2">
    <name type="scientific">Pseudomonas panipatensis</name>
    <dbReference type="NCBI Taxonomy" id="428992"/>
    <lineage>
        <taxon>Bacteria</taxon>
        <taxon>Pseudomonadati</taxon>
        <taxon>Pseudomonadota</taxon>
        <taxon>Gammaproteobacteria</taxon>
        <taxon>Pseudomonadales</taxon>
        <taxon>Pseudomonadaceae</taxon>
        <taxon>Pseudomonas</taxon>
    </lineage>
</organism>
<evidence type="ECO:0008006" key="3">
    <source>
        <dbReference type="Google" id="ProtNLM"/>
    </source>
</evidence>
<evidence type="ECO:0000313" key="1">
    <source>
        <dbReference type="EMBL" id="SDH71099.1"/>
    </source>
</evidence>
<dbReference type="AlphaFoldDB" id="A0A1G8EN30"/>
<reference evidence="2" key="1">
    <citation type="submission" date="2016-10" db="EMBL/GenBank/DDBJ databases">
        <authorList>
            <person name="Varghese N."/>
            <person name="Submissions S."/>
        </authorList>
    </citation>
    <scope>NUCLEOTIDE SEQUENCE [LARGE SCALE GENOMIC DNA]</scope>
    <source>
        <strain evidence="2">CCM 7469</strain>
    </source>
</reference>
<dbReference type="EMBL" id="FNDS01000002">
    <property type="protein sequence ID" value="SDH71099.1"/>
    <property type="molecule type" value="Genomic_DNA"/>
</dbReference>
<keyword evidence="2" id="KW-1185">Reference proteome</keyword>
<dbReference type="Proteomes" id="UP000199636">
    <property type="component" value="Unassembled WGS sequence"/>
</dbReference>
<accession>A0A1G8EN30</accession>
<dbReference type="RefSeq" id="WP_139199043.1">
    <property type="nucleotide sequence ID" value="NZ_FNDS01000002.1"/>
</dbReference>
<sequence>MNKRSSTSYRQPTKTIARTLALTHAVKLLTTRRQKAAIAAKSYVRKARDLCSTLNYGEYKLVATHCLDRDVKAWEDFRTSVVGRLNARDLTIAYLAGPEPTNDIMTLLDLGVRAENIWAFEVSDVEFERAIKDVRDSNIRGIKLIKMKMEEYFAATPRRFDVIYFDACATFPSNEKKTLQVVSSIFRNSALNPLGVLITNFSAPDKNNELDLKNYSHLIASYLYPKRTLDARSGKIFYAGCSAEEHGMSVSETTMHSLAEDDPAESDGENDLDSEYLFDKVASNFDFYYGSYITRQIMDIGAITAPTERLISSKLWDNMFVRREDLAVSSRKYFLNDEFSYIHEGGNFSLLRTIDFLDIHKDKKIPYPDSARTFFRRWMNQLIETNGDENRGVETILAFYACKDDRSLWRAGMLDVRDFKYRLEMPQLCDVPTEELGFYPVFAQFSYPAHLNVKEAKRFTYVADGKKNRMFLDVLPFDECRYIYDWLSSGHLVAGDLEVMSTQLTFRLALDALVKNNHNYQDDFLYGGHALPINLIEEGSLKKRIDLNGNS</sequence>
<protein>
    <recommendedName>
        <fullName evidence="3">Methyltransferase domain-containing protein</fullName>
    </recommendedName>
</protein>
<dbReference type="InterPro" id="IPR029063">
    <property type="entry name" value="SAM-dependent_MTases_sf"/>
</dbReference>